<sequence>MPGLTLQSDMGDPIKESVVHYLGVDETIHRNISTASDVTQDERGLRNLIQSECYRAAVNLTGRLLAIYGQGWLCLLSYGKLKFSRRSLSHLGI</sequence>
<dbReference type="Proteomes" id="UP000786811">
    <property type="component" value="Unassembled WGS sequence"/>
</dbReference>
<gene>
    <name evidence="1" type="ORF">HICCMSTLAB_LOCUS40</name>
</gene>
<accession>A0A8J2EEQ3</accession>
<organism evidence="1 2">
    <name type="scientific">Cotesia congregata</name>
    <name type="common">Parasitoid wasp</name>
    <name type="synonym">Apanteles congregatus</name>
    <dbReference type="NCBI Taxonomy" id="51543"/>
    <lineage>
        <taxon>Eukaryota</taxon>
        <taxon>Metazoa</taxon>
        <taxon>Ecdysozoa</taxon>
        <taxon>Arthropoda</taxon>
        <taxon>Hexapoda</taxon>
        <taxon>Insecta</taxon>
        <taxon>Pterygota</taxon>
        <taxon>Neoptera</taxon>
        <taxon>Endopterygota</taxon>
        <taxon>Hymenoptera</taxon>
        <taxon>Apocrita</taxon>
        <taxon>Ichneumonoidea</taxon>
        <taxon>Braconidae</taxon>
        <taxon>Microgastrinae</taxon>
        <taxon>Cotesia</taxon>
    </lineage>
</organism>
<dbReference type="AlphaFoldDB" id="A0A8J2EEQ3"/>
<dbReference type="EMBL" id="CAJNRD030000337">
    <property type="protein sequence ID" value="CAG5071438.1"/>
    <property type="molecule type" value="Genomic_DNA"/>
</dbReference>
<reference evidence="1" key="1">
    <citation type="submission" date="2021-04" db="EMBL/GenBank/DDBJ databases">
        <authorList>
            <person name="Chebbi M.A.C M."/>
        </authorList>
    </citation>
    <scope>NUCLEOTIDE SEQUENCE</scope>
</reference>
<dbReference type="OrthoDB" id="428342at2759"/>
<proteinExistence type="predicted"/>
<name>A0A8J2EEQ3_COTCN</name>
<keyword evidence="2" id="KW-1185">Reference proteome</keyword>
<protein>
    <submittedName>
        <fullName evidence="1">Similar to Trappc12: Trafficking protein particle complex subunit 12 (Mus musculus)</fullName>
    </submittedName>
</protein>
<evidence type="ECO:0000313" key="2">
    <source>
        <dbReference type="Proteomes" id="UP000786811"/>
    </source>
</evidence>
<evidence type="ECO:0000313" key="1">
    <source>
        <dbReference type="EMBL" id="CAG5071438.1"/>
    </source>
</evidence>
<comment type="caution">
    <text evidence="1">The sequence shown here is derived from an EMBL/GenBank/DDBJ whole genome shotgun (WGS) entry which is preliminary data.</text>
</comment>